<dbReference type="EMBL" id="JRTT01000137">
    <property type="protein sequence ID" value="KHD72367.1"/>
    <property type="molecule type" value="Genomic_DNA"/>
</dbReference>
<comment type="caution">
    <text evidence="1">The sequence shown here is derived from an EMBL/GenBank/DDBJ whole genome shotgun (WGS) entry which is preliminary data.</text>
</comment>
<gene>
    <name evidence="1" type="ORF">MB27_38465</name>
</gene>
<dbReference type="STRING" id="1869.MB27_38465"/>
<dbReference type="Gene3D" id="2.60.40.2700">
    <property type="match status" value="1"/>
</dbReference>
<organism evidence="1 2">
    <name type="scientific">Actinoplanes utahensis</name>
    <dbReference type="NCBI Taxonomy" id="1869"/>
    <lineage>
        <taxon>Bacteria</taxon>
        <taxon>Bacillati</taxon>
        <taxon>Actinomycetota</taxon>
        <taxon>Actinomycetes</taxon>
        <taxon>Micromonosporales</taxon>
        <taxon>Micromonosporaceae</taxon>
        <taxon>Actinoplanes</taxon>
    </lineage>
</organism>
<reference evidence="1 2" key="1">
    <citation type="submission" date="2014-10" db="EMBL/GenBank/DDBJ databases">
        <title>Draft genome sequence of Actinoplanes utahensis NRRL 12052.</title>
        <authorList>
            <person name="Velasco-Bucheli B."/>
            <person name="del Cerro C."/>
            <person name="Hormigo D."/>
            <person name="Garcia J.L."/>
            <person name="Acebal C."/>
            <person name="Arroyo M."/>
            <person name="de la Mata I."/>
        </authorList>
    </citation>
    <scope>NUCLEOTIDE SEQUENCE [LARGE SCALE GENOMIC DNA]</scope>
    <source>
        <strain evidence="1 2">NRRL 12052</strain>
    </source>
</reference>
<keyword evidence="2" id="KW-1185">Reference proteome</keyword>
<accession>A0A0A6WXF8</accession>
<dbReference type="AlphaFoldDB" id="A0A0A6WXF8"/>
<dbReference type="RefSeq" id="WP_043533036.1">
    <property type="nucleotide sequence ID" value="NZ_BAABKU010000003.1"/>
</dbReference>
<protein>
    <submittedName>
        <fullName evidence="1">Uncharacterized protein</fullName>
    </submittedName>
</protein>
<evidence type="ECO:0000313" key="2">
    <source>
        <dbReference type="Proteomes" id="UP000054537"/>
    </source>
</evidence>
<proteinExistence type="predicted"/>
<name>A0A0A6WXF8_ACTUT</name>
<dbReference type="OrthoDB" id="3439746at2"/>
<dbReference type="Proteomes" id="UP000054537">
    <property type="component" value="Unassembled WGS sequence"/>
</dbReference>
<sequence length="164" mass="16180">MTLTRTGAPSINATVRGGTVLTATAGLTTGTPGAWTIVVRPAGGRVATLGGAFTVTAAPLKVTRGPAVSGAVRVGGTVRAGTGTWNPTPTAYAYQWTANGAVIKGATGSAYVIPASLRGARPAVIVTAWRPNRAVSTAVTVGYGVTPVNRGSPATPTAGRCPAP</sequence>
<evidence type="ECO:0000313" key="1">
    <source>
        <dbReference type="EMBL" id="KHD72367.1"/>
    </source>
</evidence>